<feature type="signal peptide" evidence="1">
    <location>
        <begin position="1"/>
        <end position="27"/>
    </location>
</feature>
<gene>
    <name evidence="2" type="ORF">PO587_27630</name>
</gene>
<name>A0ABT5G0M2_9ACTN</name>
<evidence type="ECO:0008006" key="4">
    <source>
        <dbReference type="Google" id="ProtNLM"/>
    </source>
</evidence>
<evidence type="ECO:0000313" key="3">
    <source>
        <dbReference type="Proteomes" id="UP001221328"/>
    </source>
</evidence>
<proteinExistence type="predicted"/>
<evidence type="ECO:0000313" key="2">
    <source>
        <dbReference type="EMBL" id="MDC2958217.1"/>
    </source>
</evidence>
<evidence type="ECO:0000256" key="1">
    <source>
        <dbReference type="SAM" id="SignalP"/>
    </source>
</evidence>
<sequence>MKQFRIAPLVAAVASGLILFTTTGAGAAPRAADRDATARPNATLPCWSTVKYDGVNVRSAPKLGSQYVLGTTNRGDVWNAYCAGPGGDTYTACGGTSPLWNEILWNGRHAYVAALCVETHQ</sequence>
<reference evidence="2 3" key="1">
    <citation type="journal article" date="2015" name="Int. J. Syst. Evol. Microbiol.">
        <title>Streptomyces gilvifuscus sp. nov., an actinomycete that produces antibacterial compounds isolated from soil.</title>
        <authorList>
            <person name="Nguyen T.M."/>
            <person name="Kim J."/>
        </authorList>
    </citation>
    <scope>NUCLEOTIDE SEQUENCE [LARGE SCALE GENOMIC DNA]</scope>
    <source>
        <strain evidence="2 3">T113</strain>
    </source>
</reference>
<keyword evidence="1" id="KW-0732">Signal</keyword>
<dbReference type="RefSeq" id="WP_272177111.1">
    <property type="nucleotide sequence ID" value="NZ_JAQOSK010000011.1"/>
</dbReference>
<accession>A0ABT5G0M2</accession>
<comment type="caution">
    <text evidence="2">The sequence shown here is derived from an EMBL/GenBank/DDBJ whole genome shotgun (WGS) entry which is preliminary data.</text>
</comment>
<feature type="chain" id="PRO_5047176798" description="SH3 domain-containing protein" evidence="1">
    <location>
        <begin position="28"/>
        <end position="121"/>
    </location>
</feature>
<dbReference type="Proteomes" id="UP001221328">
    <property type="component" value="Unassembled WGS sequence"/>
</dbReference>
<organism evidence="2 3">
    <name type="scientific">Streptomyces gilvifuscus</name>
    <dbReference type="NCBI Taxonomy" id="1550617"/>
    <lineage>
        <taxon>Bacteria</taxon>
        <taxon>Bacillati</taxon>
        <taxon>Actinomycetota</taxon>
        <taxon>Actinomycetes</taxon>
        <taxon>Kitasatosporales</taxon>
        <taxon>Streptomycetaceae</taxon>
        <taxon>Streptomyces</taxon>
    </lineage>
</organism>
<keyword evidence="3" id="KW-1185">Reference proteome</keyword>
<dbReference type="EMBL" id="JAQOSK010000011">
    <property type="protein sequence ID" value="MDC2958217.1"/>
    <property type="molecule type" value="Genomic_DNA"/>
</dbReference>
<protein>
    <recommendedName>
        <fullName evidence="4">SH3 domain-containing protein</fullName>
    </recommendedName>
</protein>